<dbReference type="Pfam" id="PF09480">
    <property type="entry name" value="PrgH"/>
    <property type="match status" value="1"/>
</dbReference>
<evidence type="ECO:0000313" key="3">
    <source>
        <dbReference type="Proteomes" id="UP001231859"/>
    </source>
</evidence>
<dbReference type="NCBIfam" id="TIGR02554">
    <property type="entry name" value="PrgH"/>
    <property type="match status" value="1"/>
</dbReference>
<keyword evidence="1" id="KW-0472">Membrane</keyword>
<accession>A0ABY8P0E6</accession>
<proteinExistence type="predicted"/>
<evidence type="ECO:0000256" key="1">
    <source>
        <dbReference type="SAM" id="Phobius"/>
    </source>
</evidence>
<feature type="transmembrane region" description="Helical" evidence="1">
    <location>
        <begin position="144"/>
        <end position="166"/>
    </location>
</feature>
<dbReference type="EMBL" id="CP123759">
    <property type="protein sequence ID" value="WGO82958.1"/>
    <property type="molecule type" value="Genomic_DNA"/>
</dbReference>
<reference evidence="2 3" key="1">
    <citation type="submission" date="2023-04" db="EMBL/GenBank/DDBJ databases">
        <title>Genome dynamics across the evolutionary transition to endosymbiosis.</title>
        <authorList>
            <person name="Siozios S."/>
            <person name="Nadal-Jimenez P."/>
            <person name="Azagi T."/>
            <person name="Sprong H."/>
            <person name="Frost C.L."/>
            <person name="Parratt S.R."/>
            <person name="Taylor G."/>
            <person name="Brettell L."/>
            <person name="Lew K.C."/>
            <person name="Croft L."/>
            <person name="King K.C."/>
            <person name="Brockhurst M.A."/>
            <person name="Hypsa V."/>
            <person name="Novakova E."/>
            <person name="Darby A.C."/>
            <person name="Hurst G.D.D."/>
        </authorList>
    </citation>
    <scope>NUCLEOTIDE SEQUENCE [LARGE SCALE GENOMIC DNA]</scope>
    <source>
        <strain evidence="3">aApi_AU</strain>
    </source>
</reference>
<evidence type="ECO:0000313" key="2">
    <source>
        <dbReference type="EMBL" id="WGO82958.1"/>
    </source>
</evidence>
<keyword evidence="1" id="KW-0812">Transmembrane</keyword>
<name>A0ABY8P0E6_9GAMM</name>
<dbReference type="Gene3D" id="3.30.70.1780">
    <property type="match status" value="1"/>
</dbReference>
<organism evidence="2 3">
    <name type="scientific">Arsenophonus apicola</name>
    <dbReference type="NCBI Taxonomy" id="2879119"/>
    <lineage>
        <taxon>Bacteria</taxon>
        <taxon>Pseudomonadati</taxon>
        <taxon>Pseudomonadota</taxon>
        <taxon>Gammaproteobacteria</taxon>
        <taxon>Enterobacterales</taxon>
        <taxon>Morganellaceae</taxon>
        <taxon>Arsenophonus</taxon>
    </lineage>
</organism>
<gene>
    <name evidence="2" type="ORF">QG404_11480</name>
</gene>
<dbReference type="Gene3D" id="2.60.200.20">
    <property type="match status" value="1"/>
</dbReference>
<dbReference type="InterPro" id="IPR013387">
    <property type="entry name" value="T3SS_PrgH/EprH"/>
</dbReference>
<dbReference type="Gene3D" id="3.30.300.170">
    <property type="match status" value="1"/>
</dbReference>
<dbReference type="Gene3D" id="3.30.70.1770">
    <property type="match status" value="1"/>
</dbReference>
<sequence>MEMNKDKQLVFRILNGKLAGCEFLLDNLHTVFMVTNDSTIETIHKGNLYPNNLIYIPCLDREYSFEIIIENNTLSGNGNIIVREISDENVDNEQSITLNEIYHINDLSFAIRNMDDSFSEKVLHYRYPIIDITADRFSPVKKNYLVITLFFLLILLVIGICAYFYFTSEQRKISKLSVLLRNDLEHYRISYGQDNIIYLLASKERYVYHARKLLNNSDDASQVKVLSKKQQLRALASWLRKNFPLVYFHAIELDKAEQPVISVSRERTNITDKEKSYLIKKLKKDFLFVRNVIFKSISDKYIENISEHGIKKLKINYKKLVAKNSITFFILDNLSDQEIQSIKLFINNFYQNWGRNYIYFTIELNSDWLQDKSFRYGSKNYIRTSPFHYYFNKN</sequence>
<keyword evidence="3" id="KW-1185">Reference proteome</keyword>
<keyword evidence="1" id="KW-1133">Transmembrane helix</keyword>
<dbReference type="InterPro" id="IPR019029">
    <property type="entry name" value="T3SS_PrgH/EprH-like"/>
</dbReference>
<dbReference type="Proteomes" id="UP001231859">
    <property type="component" value="Chromosome"/>
</dbReference>
<protein>
    <submittedName>
        <fullName evidence="2">PrgH/EprH family type III secretion apparatus protein</fullName>
    </submittedName>
</protein>